<dbReference type="EMBL" id="JBHMEW010000059">
    <property type="protein sequence ID" value="MFB9212306.1"/>
    <property type="molecule type" value="Genomic_DNA"/>
</dbReference>
<dbReference type="InterPro" id="IPR011051">
    <property type="entry name" value="RmlC_Cupin_sf"/>
</dbReference>
<dbReference type="SUPFAM" id="SSF51182">
    <property type="entry name" value="RmlC-like cupins"/>
    <property type="match status" value="1"/>
</dbReference>
<comment type="caution">
    <text evidence="6">The sequence shown here is derived from an EMBL/GenBank/DDBJ whole genome shotgun (WGS) entry which is preliminary data.</text>
</comment>
<feature type="region of interest" description="Disordered" evidence="3">
    <location>
        <begin position="311"/>
        <end position="342"/>
    </location>
</feature>
<dbReference type="RefSeq" id="WP_290246433.1">
    <property type="nucleotide sequence ID" value="NZ_JAUFQT010000001.1"/>
</dbReference>
<dbReference type="InterPro" id="IPR003829">
    <property type="entry name" value="Pirin_N_dom"/>
</dbReference>
<evidence type="ECO:0000259" key="4">
    <source>
        <dbReference type="Pfam" id="PF02678"/>
    </source>
</evidence>
<dbReference type="PANTHER" id="PTHR13903:SF8">
    <property type="entry name" value="PIRIN"/>
    <property type="match status" value="1"/>
</dbReference>
<organism evidence="6 7">
    <name type="scientific">Echinicola jeungdonensis</name>
    <dbReference type="NCBI Taxonomy" id="709343"/>
    <lineage>
        <taxon>Bacteria</taxon>
        <taxon>Pseudomonadati</taxon>
        <taxon>Bacteroidota</taxon>
        <taxon>Cytophagia</taxon>
        <taxon>Cytophagales</taxon>
        <taxon>Cyclobacteriaceae</taxon>
        <taxon>Echinicola</taxon>
    </lineage>
</organism>
<evidence type="ECO:0000313" key="6">
    <source>
        <dbReference type="EMBL" id="MFB9212306.1"/>
    </source>
</evidence>
<feature type="domain" description="Pirin N-terminal" evidence="4">
    <location>
        <begin position="65"/>
        <end position="143"/>
    </location>
</feature>
<sequence>MNNSQNEAIKKIRQLGFQWQTQDPFLFCAYHLDQYPEGNENLGPKASLEGRNIGQDFTIKDGWRMYHGSKVPGFPAHPHKGFETVTLVEKGLADHSDSLGAAGRFGQGDVQWMTAGKGVMHSEMFPLLNQDKENPLLLFQLWLNLPKASKNVSPHFKMLWAEDIPVHTITDEEGRKTKIKVVAGKIGETQALPPNPDSWAADPENHVAIWTIKVEPYAKWTLPAAVKEANRSLFFYKGDKLNTEGYEIPEGHSIDLQGDKAISFVNGEEPAELLFLQGKPIGEPVVQHGPFVMNNMDEIYEAIRDFQNTQFGGWPWPNNEPTHPKEKGRFAKHANGKVEEKG</sequence>
<dbReference type="Proteomes" id="UP001589654">
    <property type="component" value="Unassembled WGS sequence"/>
</dbReference>
<dbReference type="Gene3D" id="2.60.120.10">
    <property type="entry name" value="Jelly Rolls"/>
    <property type="match status" value="2"/>
</dbReference>
<accession>A0ABV5J6J8</accession>
<dbReference type="Pfam" id="PF05726">
    <property type="entry name" value="Pirin_C"/>
    <property type="match status" value="1"/>
</dbReference>
<protein>
    <submittedName>
        <fullName evidence="6">Pirin family protein</fullName>
    </submittedName>
</protein>
<evidence type="ECO:0000256" key="2">
    <source>
        <dbReference type="RuleBase" id="RU003457"/>
    </source>
</evidence>
<feature type="domain" description="Pirin C-terminal" evidence="5">
    <location>
        <begin position="210"/>
        <end position="312"/>
    </location>
</feature>
<dbReference type="PANTHER" id="PTHR13903">
    <property type="entry name" value="PIRIN-RELATED"/>
    <property type="match status" value="1"/>
</dbReference>
<evidence type="ECO:0000256" key="1">
    <source>
        <dbReference type="ARBA" id="ARBA00008416"/>
    </source>
</evidence>
<keyword evidence="7" id="KW-1185">Reference proteome</keyword>
<reference evidence="6 7" key="1">
    <citation type="submission" date="2024-09" db="EMBL/GenBank/DDBJ databases">
        <authorList>
            <person name="Sun Q."/>
            <person name="Mori K."/>
        </authorList>
    </citation>
    <scope>NUCLEOTIDE SEQUENCE [LARGE SCALE GENOMIC DNA]</scope>
    <source>
        <strain evidence="6 7">CECT 7682</strain>
    </source>
</reference>
<dbReference type="InterPro" id="IPR012093">
    <property type="entry name" value="Pirin"/>
</dbReference>
<name>A0ABV5J6J8_9BACT</name>
<dbReference type="InterPro" id="IPR008778">
    <property type="entry name" value="Pirin_C_dom"/>
</dbReference>
<dbReference type="Pfam" id="PF02678">
    <property type="entry name" value="Pirin"/>
    <property type="match status" value="1"/>
</dbReference>
<proteinExistence type="inferred from homology"/>
<evidence type="ECO:0000256" key="3">
    <source>
        <dbReference type="SAM" id="MobiDB-lite"/>
    </source>
</evidence>
<evidence type="ECO:0000259" key="5">
    <source>
        <dbReference type="Pfam" id="PF05726"/>
    </source>
</evidence>
<comment type="similarity">
    <text evidence="1 2">Belongs to the pirin family.</text>
</comment>
<dbReference type="InterPro" id="IPR014710">
    <property type="entry name" value="RmlC-like_jellyroll"/>
</dbReference>
<gene>
    <name evidence="6" type="ORF">ACFFUR_10865</name>
</gene>
<evidence type="ECO:0000313" key="7">
    <source>
        <dbReference type="Proteomes" id="UP001589654"/>
    </source>
</evidence>